<reference evidence="2" key="1">
    <citation type="submission" date="2020-05" db="EMBL/GenBank/DDBJ databases">
        <title>WGS assembly of Panicum virgatum.</title>
        <authorList>
            <person name="Lovell J.T."/>
            <person name="Jenkins J."/>
            <person name="Shu S."/>
            <person name="Juenger T.E."/>
            <person name="Schmutz J."/>
        </authorList>
    </citation>
    <scope>NUCLEOTIDE SEQUENCE</scope>
    <source>
        <strain evidence="2">AP13</strain>
    </source>
</reference>
<keyword evidence="1" id="KW-0732">Signal</keyword>
<evidence type="ECO:0000256" key="1">
    <source>
        <dbReference type="SAM" id="SignalP"/>
    </source>
</evidence>
<organism evidence="2 3">
    <name type="scientific">Panicum virgatum</name>
    <name type="common">Blackwell switchgrass</name>
    <dbReference type="NCBI Taxonomy" id="38727"/>
    <lineage>
        <taxon>Eukaryota</taxon>
        <taxon>Viridiplantae</taxon>
        <taxon>Streptophyta</taxon>
        <taxon>Embryophyta</taxon>
        <taxon>Tracheophyta</taxon>
        <taxon>Spermatophyta</taxon>
        <taxon>Magnoliopsida</taxon>
        <taxon>Liliopsida</taxon>
        <taxon>Poales</taxon>
        <taxon>Poaceae</taxon>
        <taxon>PACMAD clade</taxon>
        <taxon>Panicoideae</taxon>
        <taxon>Panicodae</taxon>
        <taxon>Paniceae</taxon>
        <taxon>Panicinae</taxon>
        <taxon>Panicum</taxon>
        <taxon>Panicum sect. Hiantes</taxon>
    </lineage>
</organism>
<feature type="chain" id="PRO_5035887585" description="PAR1 protein" evidence="1">
    <location>
        <begin position="25"/>
        <end position="189"/>
    </location>
</feature>
<comment type="caution">
    <text evidence="2">The sequence shown here is derived from an EMBL/GenBank/DDBJ whole genome shotgun (WGS) entry which is preliminary data.</text>
</comment>
<keyword evidence="3" id="KW-1185">Reference proteome</keyword>
<proteinExistence type="predicted"/>
<evidence type="ECO:0000313" key="3">
    <source>
        <dbReference type="Proteomes" id="UP000823388"/>
    </source>
</evidence>
<dbReference type="EMBL" id="CM029042">
    <property type="protein sequence ID" value="KAG2618899.1"/>
    <property type="molecule type" value="Genomic_DNA"/>
</dbReference>
<feature type="signal peptide" evidence="1">
    <location>
        <begin position="1"/>
        <end position="24"/>
    </location>
</feature>
<dbReference type="PANTHER" id="PTHR33649:SF13">
    <property type="entry name" value="PAR1 PROTEIN"/>
    <property type="match status" value="1"/>
</dbReference>
<accession>A0A8T0UEL6</accession>
<dbReference type="Pfam" id="PF06521">
    <property type="entry name" value="PAR1"/>
    <property type="match status" value="1"/>
</dbReference>
<dbReference type="Proteomes" id="UP000823388">
    <property type="component" value="Chromosome 3N"/>
</dbReference>
<dbReference type="AlphaFoldDB" id="A0A8T0UEL6"/>
<gene>
    <name evidence="2" type="ORF">PVAP13_3NG141377</name>
</gene>
<dbReference type="OrthoDB" id="772928at2759"/>
<dbReference type="InterPro" id="IPR009489">
    <property type="entry name" value="PAR1"/>
</dbReference>
<protein>
    <recommendedName>
        <fullName evidence="4">PAR1 protein</fullName>
    </recommendedName>
</protein>
<evidence type="ECO:0008006" key="4">
    <source>
        <dbReference type="Google" id="ProtNLM"/>
    </source>
</evidence>
<evidence type="ECO:0000313" key="2">
    <source>
        <dbReference type="EMBL" id="KAG2618899.1"/>
    </source>
</evidence>
<sequence length="189" mass="18990">MASTLTVAFAILVVLAGAGQSARGGRLACEELPPDACAFAVSSAGMRCVLERTPEGAHRCQTSAVRGARGLAGGAGWVETDACVRACGADRAALGLPVASAAAEDRRALRALCSPACQHGCPNVVDLYATLAAAEGMSLCEAQRNAGSRRMMMAGMAPLGAPVVAPVSPPVVAPPVAPPVVATPPCEEW</sequence>
<dbReference type="PANTHER" id="PTHR33649">
    <property type="entry name" value="PAR1 PROTEIN"/>
    <property type="match status" value="1"/>
</dbReference>
<name>A0A8T0UEL6_PANVG</name>